<dbReference type="OrthoDB" id="9792301at2"/>
<evidence type="ECO:0000256" key="7">
    <source>
        <dbReference type="ARBA" id="ARBA00022801"/>
    </source>
</evidence>
<comment type="catalytic activity">
    <reaction evidence="21">
        <text>decanoyl-CoA + H2O = decanoate + CoA + H(+)</text>
        <dbReference type="Rhea" id="RHEA:40059"/>
        <dbReference type="ChEBI" id="CHEBI:15377"/>
        <dbReference type="ChEBI" id="CHEBI:15378"/>
        <dbReference type="ChEBI" id="CHEBI:27689"/>
        <dbReference type="ChEBI" id="CHEBI:57287"/>
        <dbReference type="ChEBI" id="CHEBI:61430"/>
    </reaction>
    <physiologicalReaction direction="left-to-right" evidence="21">
        <dbReference type="Rhea" id="RHEA:40060"/>
    </physiologicalReaction>
</comment>
<dbReference type="InterPro" id="IPR003736">
    <property type="entry name" value="PAAI_dom"/>
</dbReference>
<accession>A0A372IRQ5</accession>
<comment type="catalytic activity">
    <reaction evidence="19">
        <text>octanoyl-CoA + H2O = octanoate + CoA + H(+)</text>
        <dbReference type="Rhea" id="RHEA:30143"/>
        <dbReference type="ChEBI" id="CHEBI:15377"/>
        <dbReference type="ChEBI" id="CHEBI:15378"/>
        <dbReference type="ChEBI" id="CHEBI:25646"/>
        <dbReference type="ChEBI" id="CHEBI:57287"/>
        <dbReference type="ChEBI" id="CHEBI:57386"/>
    </reaction>
    <physiologicalReaction direction="left-to-right" evidence="19">
        <dbReference type="Rhea" id="RHEA:30144"/>
    </physiologicalReaction>
</comment>
<keyword evidence="11" id="KW-0472">Membrane</keyword>
<dbReference type="GO" id="GO:0016020">
    <property type="term" value="C:membrane"/>
    <property type="evidence" value="ECO:0007669"/>
    <property type="project" value="UniProtKB-SubCell"/>
</dbReference>
<dbReference type="Proteomes" id="UP000264702">
    <property type="component" value="Unassembled WGS sequence"/>
</dbReference>
<evidence type="ECO:0000256" key="10">
    <source>
        <dbReference type="ARBA" id="ARBA00023098"/>
    </source>
</evidence>
<evidence type="ECO:0000256" key="13">
    <source>
        <dbReference type="ARBA" id="ARBA00035852"/>
    </source>
</evidence>
<organism evidence="25 26">
    <name type="scientific">Paracidobacterium acidisoli</name>
    <dbReference type="NCBI Taxonomy" id="2303751"/>
    <lineage>
        <taxon>Bacteria</taxon>
        <taxon>Pseudomonadati</taxon>
        <taxon>Acidobacteriota</taxon>
        <taxon>Terriglobia</taxon>
        <taxon>Terriglobales</taxon>
        <taxon>Acidobacteriaceae</taxon>
        <taxon>Paracidobacterium</taxon>
    </lineage>
</organism>
<evidence type="ECO:0000256" key="9">
    <source>
        <dbReference type="ARBA" id="ARBA00022946"/>
    </source>
</evidence>
<dbReference type="SUPFAM" id="SSF54637">
    <property type="entry name" value="Thioesterase/thiol ester dehydrase-isomerase"/>
    <property type="match status" value="1"/>
</dbReference>
<protein>
    <recommendedName>
        <fullName evidence="17">Acyl-coenzyme A thioesterase THEM4</fullName>
        <ecNumber evidence="16">3.1.2.2</ecNumber>
    </recommendedName>
    <alternativeName>
        <fullName evidence="18">Thioesterase superfamily member 4</fullName>
    </alternativeName>
</protein>
<comment type="catalytic activity">
    <reaction evidence="13">
        <text>(5Z,8Z,11Z,14Z)-eicosatetraenoyl-CoA + H2O = (5Z,8Z,11Z,14Z)-eicosatetraenoate + CoA + H(+)</text>
        <dbReference type="Rhea" id="RHEA:40151"/>
        <dbReference type="ChEBI" id="CHEBI:15377"/>
        <dbReference type="ChEBI" id="CHEBI:15378"/>
        <dbReference type="ChEBI" id="CHEBI:32395"/>
        <dbReference type="ChEBI" id="CHEBI:57287"/>
        <dbReference type="ChEBI" id="CHEBI:57368"/>
    </reaction>
    <physiologicalReaction direction="left-to-right" evidence="13">
        <dbReference type="Rhea" id="RHEA:40152"/>
    </physiologicalReaction>
</comment>
<feature type="domain" description="Thioesterase" evidence="24">
    <location>
        <begin position="56"/>
        <end position="129"/>
    </location>
</feature>
<comment type="catalytic activity">
    <reaction evidence="14">
        <text>(9Z)-octadecenoyl-CoA + H2O = (9Z)-octadecenoate + CoA + H(+)</text>
        <dbReference type="Rhea" id="RHEA:40139"/>
        <dbReference type="ChEBI" id="CHEBI:15377"/>
        <dbReference type="ChEBI" id="CHEBI:15378"/>
        <dbReference type="ChEBI" id="CHEBI:30823"/>
        <dbReference type="ChEBI" id="CHEBI:57287"/>
        <dbReference type="ChEBI" id="CHEBI:57387"/>
    </reaction>
    <physiologicalReaction direction="left-to-right" evidence="14">
        <dbReference type="Rhea" id="RHEA:40140"/>
    </physiologicalReaction>
</comment>
<evidence type="ECO:0000256" key="4">
    <source>
        <dbReference type="ARBA" id="ARBA00022475"/>
    </source>
</evidence>
<comment type="similarity">
    <text evidence="15">Belongs to the THEM4/THEM5 thioesterase family.</text>
</comment>
<proteinExistence type="inferred from homology"/>
<evidence type="ECO:0000313" key="26">
    <source>
        <dbReference type="Proteomes" id="UP000264702"/>
    </source>
</evidence>
<comment type="catalytic activity">
    <reaction evidence="23">
        <text>tetradecanoyl-CoA + H2O = tetradecanoate + CoA + H(+)</text>
        <dbReference type="Rhea" id="RHEA:40119"/>
        <dbReference type="ChEBI" id="CHEBI:15377"/>
        <dbReference type="ChEBI" id="CHEBI:15378"/>
        <dbReference type="ChEBI" id="CHEBI:30807"/>
        <dbReference type="ChEBI" id="CHEBI:57287"/>
        <dbReference type="ChEBI" id="CHEBI:57385"/>
    </reaction>
    <physiologicalReaction direction="left-to-right" evidence="23">
        <dbReference type="Rhea" id="RHEA:40120"/>
    </physiologicalReaction>
</comment>
<dbReference type="InterPro" id="IPR052365">
    <property type="entry name" value="THEM4/THEM5_acyl-CoA_thioest"/>
</dbReference>
<evidence type="ECO:0000256" key="17">
    <source>
        <dbReference type="ARBA" id="ARBA00040123"/>
    </source>
</evidence>
<name>A0A372IRQ5_9BACT</name>
<keyword evidence="12" id="KW-0966">Cell projection</keyword>
<evidence type="ECO:0000313" key="25">
    <source>
        <dbReference type="EMBL" id="RFU17574.1"/>
    </source>
</evidence>
<dbReference type="RefSeq" id="WP_117298323.1">
    <property type="nucleotide sequence ID" value="NZ_QVQT02000002.1"/>
</dbReference>
<keyword evidence="9" id="KW-0809">Transit peptide</keyword>
<keyword evidence="5" id="KW-0963">Cytoplasm</keyword>
<evidence type="ECO:0000256" key="5">
    <source>
        <dbReference type="ARBA" id="ARBA00022490"/>
    </source>
</evidence>
<dbReference type="InterPro" id="IPR006683">
    <property type="entry name" value="Thioestr_dom"/>
</dbReference>
<evidence type="ECO:0000256" key="22">
    <source>
        <dbReference type="ARBA" id="ARBA00048074"/>
    </source>
</evidence>
<dbReference type="EC" id="3.1.2.2" evidence="16"/>
<dbReference type="Pfam" id="PF03061">
    <property type="entry name" value="4HBT"/>
    <property type="match status" value="1"/>
</dbReference>
<dbReference type="GO" id="GO:0016289">
    <property type="term" value="F:acyl-CoA hydrolase activity"/>
    <property type="evidence" value="ECO:0007669"/>
    <property type="project" value="UniProtKB-ARBA"/>
</dbReference>
<evidence type="ECO:0000256" key="1">
    <source>
        <dbReference type="ARBA" id="ARBA00004170"/>
    </source>
</evidence>
<evidence type="ECO:0000256" key="11">
    <source>
        <dbReference type="ARBA" id="ARBA00023136"/>
    </source>
</evidence>
<evidence type="ECO:0000256" key="19">
    <source>
        <dbReference type="ARBA" id="ARBA00047588"/>
    </source>
</evidence>
<evidence type="ECO:0000256" key="16">
    <source>
        <dbReference type="ARBA" id="ARBA00038848"/>
    </source>
</evidence>
<dbReference type="InterPro" id="IPR029069">
    <property type="entry name" value="HotDog_dom_sf"/>
</dbReference>
<dbReference type="PANTHER" id="PTHR12418:SF19">
    <property type="entry name" value="ACYL-COENZYME A THIOESTERASE THEM4"/>
    <property type="match status" value="1"/>
</dbReference>
<evidence type="ECO:0000256" key="20">
    <source>
        <dbReference type="ARBA" id="ARBA00047734"/>
    </source>
</evidence>
<evidence type="ECO:0000256" key="14">
    <source>
        <dbReference type="ARBA" id="ARBA00037002"/>
    </source>
</evidence>
<keyword evidence="8" id="KW-0276">Fatty acid metabolism</keyword>
<dbReference type="NCBIfam" id="TIGR00369">
    <property type="entry name" value="unchar_dom_1"/>
    <property type="match status" value="1"/>
</dbReference>
<keyword evidence="4" id="KW-1003">Cell membrane</keyword>
<comment type="caution">
    <text evidence="25">The sequence shown here is derived from an EMBL/GenBank/DDBJ whole genome shotgun (WGS) entry which is preliminary data.</text>
</comment>
<keyword evidence="10" id="KW-0443">Lipid metabolism</keyword>
<dbReference type="GO" id="GO:0006631">
    <property type="term" value="P:fatty acid metabolic process"/>
    <property type="evidence" value="ECO:0007669"/>
    <property type="project" value="UniProtKB-KW"/>
</dbReference>
<dbReference type="AlphaFoldDB" id="A0A372IRQ5"/>
<keyword evidence="6" id="KW-0053">Apoptosis</keyword>
<keyword evidence="26" id="KW-1185">Reference proteome</keyword>
<evidence type="ECO:0000256" key="2">
    <source>
        <dbReference type="ARBA" id="ARBA00004496"/>
    </source>
</evidence>
<evidence type="ECO:0000256" key="6">
    <source>
        <dbReference type="ARBA" id="ARBA00022703"/>
    </source>
</evidence>
<comment type="subcellular location">
    <subcellularLocation>
        <location evidence="3">Cell projection</location>
        <location evidence="3">Ruffle membrane</location>
    </subcellularLocation>
    <subcellularLocation>
        <location evidence="2">Cytoplasm</location>
    </subcellularLocation>
    <subcellularLocation>
        <location evidence="1">Membrane</location>
        <topology evidence="1">Peripheral membrane protein</topology>
    </subcellularLocation>
</comment>
<dbReference type="PANTHER" id="PTHR12418">
    <property type="entry name" value="ACYL-COENZYME A THIOESTERASE THEM4"/>
    <property type="match status" value="1"/>
</dbReference>
<keyword evidence="7" id="KW-0378">Hydrolase</keyword>
<dbReference type="CDD" id="cd03443">
    <property type="entry name" value="PaaI_thioesterase"/>
    <property type="match status" value="1"/>
</dbReference>
<evidence type="ECO:0000256" key="23">
    <source>
        <dbReference type="ARBA" id="ARBA00048180"/>
    </source>
</evidence>
<dbReference type="Gene3D" id="3.10.129.10">
    <property type="entry name" value="Hotdog Thioesterase"/>
    <property type="match status" value="1"/>
</dbReference>
<gene>
    <name evidence="25" type="ORF">D0Y96_05400</name>
</gene>
<evidence type="ECO:0000256" key="18">
    <source>
        <dbReference type="ARBA" id="ARBA00043210"/>
    </source>
</evidence>
<dbReference type="GO" id="GO:0005737">
    <property type="term" value="C:cytoplasm"/>
    <property type="evidence" value="ECO:0007669"/>
    <property type="project" value="UniProtKB-SubCell"/>
</dbReference>
<evidence type="ECO:0000256" key="12">
    <source>
        <dbReference type="ARBA" id="ARBA00023273"/>
    </source>
</evidence>
<reference evidence="25 26" key="1">
    <citation type="submission" date="2018-08" db="EMBL/GenBank/DDBJ databases">
        <title>Acidipila sp. 4G-K13, an acidobacterium isolated from forest soil.</title>
        <authorList>
            <person name="Gao Z.-H."/>
            <person name="Qiu L.-H."/>
        </authorList>
    </citation>
    <scope>NUCLEOTIDE SEQUENCE [LARGE SCALE GENOMIC DNA]</scope>
    <source>
        <strain evidence="25 26">4G-K13</strain>
    </source>
</reference>
<comment type="catalytic activity">
    <reaction evidence="22">
        <text>dodecanoyl-CoA + H2O = dodecanoate + CoA + H(+)</text>
        <dbReference type="Rhea" id="RHEA:30135"/>
        <dbReference type="ChEBI" id="CHEBI:15377"/>
        <dbReference type="ChEBI" id="CHEBI:15378"/>
        <dbReference type="ChEBI" id="CHEBI:18262"/>
        <dbReference type="ChEBI" id="CHEBI:57287"/>
        <dbReference type="ChEBI" id="CHEBI:57375"/>
    </reaction>
    <physiologicalReaction direction="left-to-right" evidence="22">
        <dbReference type="Rhea" id="RHEA:30136"/>
    </physiologicalReaction>
</comment>
<evidence type="ECO:0000256" key="15">
    <source>
        <dbReference type="ARBA" id="ARBA00038456"/>
    </source>
</evidence>
<evidence type="ECO:0000256" key="8">
    <source>
        <dbReference type="ARBA" id="ARBA00022832"/>
    </source>
</evidence>
<evidence type="ECO:0000259" key="24">
    <source>
        <dbReference type="Pfam" id="PF03061"/>
    </source>
</evidence>
<sequence>MKNDAELTPIAHGALSRCFGCGQQNPTGLRLKFFTDAGGNIVCRLRVAQRFEGPPGCVHGGVIATLLDEAMSKANRARGVVAMTRQMEVEYLRPVRLRTSLTLTGRHVEAHGRKHQCEAQITDAEGTVLARAKALFIAVDPARLAQAAGR</sequence>
<evidence type="ECO:0000256" key="21">
    <source>
        <dbReference type="ARBA" id="ARBA00047969"/>
    </source>
</evidence>
<comment type="catalytic activity">
    <reaction evidence="20">
        <text>hexadecanoyl-CoA + H2O = hexadecanoate + CoA + H(+)</text>
        <dbReference type="Rhea" id="RHEA:16645"/>
        <dbReference type="ChEBI" id="CHEBI:7896"/>
        <dbReference type="ChEBI" id="CHEBI:15377"/>
        <dbReference type="ChEBI" id="CHEBI:15378"/>
        <dbReference type="ChEBI" id="CHEBI:57287"/>
        <dbReference type="ChEBI" id="CHEBI:57379"/>
        <dbReference type="EC" id="3.1.2.2"/>
    </reaction>
    <physiologicalReaction direction="left-to-right" evidence="20">
        <dbReference type="Rhea" id="RHEA:16646"/>
    </physiologicalReaction>
</comment>
<dbReference type="EMBL" id="QVQT01000002">
    <property type="protein sequence ID" value="RFU17574.1"/>
    <property type="molecule type" value="Genomic_DNA"/>
</dbReference>
<evidence type="ECO:0000256" key="3">
    <source>
        <dbReference type="ARBA" id="ARBA00004632"/>
    </source>
</evidence>